<evidence type="ECO:0000256" key="10">
    <source>
        <dbReference type="ARBA" id="ARBA00023004"/>
    </source>
</evidence>
<feature type="compositionally biased region" description="Low complexity" evidence="16">
    <location>
        <begin position="416"/>
        <end position="425"/>
    </location>
</feature>
<dbReference type="EMBL" id="BAAFST010000005">
    <property type="protein sequence ID" value="GAB1290353.1"/>
    <property type="molecule type" value="Genomic_DNA"/>
</dbReference>
<keyword evidence="5 14" id="KW-0349">Heme</keyword>
<dbReference type="InterPro" id="IPR001128">
    <property type="entry name" value="Cyt_P450"/>
</dbReference>
<evidence type="ECO:0000313" key="17">
    <source>
        <dbReference type="EMBL" id="GAB1290353.1"/>
    </source>
</evidence>
<evidence type="ECO:0000256" key="15">
    <source>
        <dbReference type="RuleBase" id="RU368049"/>
    </source>
</evidence>
<comment type="function">
    <text evidence="15">Cytochromes P450 are a group of heme-thiolate monooxygenases. In liver microsomes, this enzyme is involved in an NADPH-dependent electron transport pathway. It oxidizes a variety of structurally unrelated compounds, including steroids, fatty acids, and xenobiotics.</text>
</comment>
<name>A0ABQ0ETH2_APOSI</name>
<comment type="caution">
    <text evidence="17">The sequence shown here is derived from an EMBL/GenBank/DDBJ whole genome shotgun (WGS) entry which is preliminary data.</text>
</comment>
<dbReference type="PROSITE" id="PS00086">
    <property type="entry name" value="CYTOCHROME_P450"/>
    <property type="match status" value="1"/>
</dbReference>
<accession>A0ABQ0ETH2</accession>
<organism evidence="17 18">
    <name type="scientific">Apodemus speciosus</name>
    <name type="common">Large Japanese field mouse</name>
    <dbReference type="NCBI Taxonomy" id="105296"/>
    <lineage>
        <taxon>Eukaryota</taxon>
        <taxon>Metazoa</taxon>
        <taxon>Chordata</taxon>
        <taxon>Craniata</taxon>
        <taxon>Vertebrata</taxon>
        <taxon>Euteleostomi</taxon>
        <taxon>Mammalia</taxon>
        <taxon>Eutheria</taxon>
        <taxon>Euarchontoglires</taxon>
        <taxon>Glires</taxon>
        <taxon>Rodentia</taxon>
        <taxon>Myomorpha</taxon>
        <taxon>Muroidea</taxon>
        <taxon>Muridae</taxon>
        <taxon>Murinae</taxon>
        <taxon>Apodemus</taxon>
    </lineage>
</organism>
<protein>
    <recommendedName>
        <fullName evidence="15">Cytochrome P450 3A</fullName>
        <ecNumber evidence="15">1.14.14.-</ecNumber>
    </recommendedName>
</protein>
<dbReference type="InterPro" id="IPR008072">
    <property type="entry name" value="Cyt_P450_E_CYP3A"/>
</dbReference>
<dbReference type="PANTHER" id="PTHR24302">
    <property type="entry name" value="CYTOCHROME P450 FAMILY 3"/>
    <property type="match status" value="1"/>
</dbReference>
<dbReference type="Proteomes" id="UP001623349">
    <property type="component" value="Unassembled WGS sequence"/>
</dbReference>
<keyword evidence="6 14" id="KW-0479">Metal-binding</keyword>
<dbReference type="SUPFAM" id="SSF48264">
    <property type="entry name" value="Cytochrome P450"/>
    <property type="match status" value="1"/>
</dbReference>
<gene>
    <name evidence="17" type="ORF">APTSU1_000558300</name>
</gene>
<dbReference type="InterPro" id="IPR002402">
    <property type="entry name" value="Cyt_P450_E_grp-II"/>
</dbReference>
<evidence type="ECO:0000256" key="5">
    <source>
        <dbReference type="ARBA" id="ARBA00022617"/>
    </source>
</evidence>
<sequence>MWGLYEGMIPLLVITEPDMIKKVLVKECYSIFTNRHPLGPAGIMKRGLFRSENEEWKRIRSLISPTFTSGKLKKMFPTIQHYGDLLVKNMSLEVEKGKPIAVRDIFGAYSLDVTISTSFGVKVDSLNNPRDPFLNNVRKLFKHSIYNPLVFSMALFPFLNRIYNKLNISVFPSDAITYFKNFVEKTKKYRLENTQEKPVDLLQLMINCQNSKNVDDSQTDLKIRLTDLEIVAQSISFVLAGYHTTSHVLSFIMYALATHPDVQKKLQNEIDAVLPNKAPATYDGLVELEYLDMVINETMRLYPAATRISRFSKKDAEINGVFIPQNTKVDVPVFVLHRDPKYWPEPEKFCPERFSKENKDRINPYVFMPFGYGPRNCIGMRFALINMQLAVVKILQNFSVQTCEETQYPVLLHLPSSKSRSPSDSNKTQHTKKQ</sequence>
<evidence type="ECO:0000256" key="13">
    <source>
        <dbReference type="ARBA" id="ARBA00047827"/>
    </source>
</evidence>
<dbReference type="InterPro" id="IPR050705">
    <property type="entry name" value="Cytochrome_P450_3A"/>
</dbReference>
<evidence type="ECO:0000256" key="7">
    <source>
        <dbReference type="ARBA" id="ARBA00022824"/>
    </source>
</evidence>
<keyword evidence="10 14" id="KW-0408">Iron</keyword>
<reference evidence="17 18" key="1">
    <citation type="submission" date="2024-08" db="EMBL/GenBank/DDBJ databases">
        <title>The draft genome of Apodemus speciosus.</title>
        <authorList>
            <person name="Nabeshima K."/>
            <person name="Suzuki S."/>
            <person name="Onuma M."/>
        </authorList>
    </citation>
    <scope>NUCLEOTIDE SEQUENCE [LARGE SCALE GENOMIC DNA]</scope>
    <source>
        <strain evidence="17">IB14-021</strain>
    </source>
</reference>
<proteinExistence type="inferred from homology"/>
<comment type="catalytic activity">
    <reaction evidence="13 15">
        <text>an organic molecule + reduced [NADPH--hemoprotein reductase] + O2 = an alcohol + oxidized [NADPH--hemoprotein reductase] + H2O + H(+)</text>
        <dbReference type="Rhea" id="RHEA:17149"/>
        <dbReference type="Rhea" id="RHEA-COMP:11964"/>
        <dbReference type="Rhea" id="RHEA-COMP:11965"/>
        <dbReference type="ChEBI" id="CHEBI:15377"/>
        <dbReference type="ChEBI" id="CHEBI:15378"/>
        <dbReference type="ChEBI" id="CHEBI:15379"/>
        <dbReference type="ChEBI" id="CHEBI:30879"/>
        <dbReference type="ChEBI" id="CHEBI:57618"/>
        <dbReference type="ChEBI" id="CHEBI:58210"/>
        <dbReference type="ChEBI" id="CHEBI:142491"/>
        <dbReference type="EC" id="1.14.14.1"/>
    </reaction>
</comment>
<dbReference type="InterPro" id="IPR036396">
    <property type="entry name" value="Cyt_P450_sf"/>
</dbReference>
<evidence type="ECO:0000313" key="18">
    <source>
        <dbReference type="Proteomes" id="UP001623349"/>
    </source>
</evidence>
<dbReference type="Gene3D" id="1.10.630.10">
    <property type="entry name" value="Cytochrome P450"/>
    <property type="match status" value="1"/>
</dbReference>
<evidence type="ECO:0000256" key="2">
    <source>
        <dbReference type="ARBA" id="ARBA00004174"/>
    </source>
</evidence>
<dbReference type="PANTHER" id="PTHR24302:SF38">
    <property type="entry name" value="CYTOCHROME P450 3A5"/>
    <property type="match status" value="1"/>
</dbReference>
<evidence type="ECO:0000256" key="1">
    <source>
        <dbReference type="ARBA" id="ARBA00001971"/>
    </source>
</evidence>
<evidence type="ECO:0000256" key="11">
    <source>
        <dbReference type="ARBA" id="ARBA00023033"/>
    </source>
</evidence>
<evidence type="ECO:0000256" key="6">
    <source>
        <dbReference type="ARBA" id="ARBA00022723"/>
    </source>
</evidence>
<comment type="similarity">
    <text evidence="4 14">Belongs to the cytochrome P450 family.</text>
</comment>
<evidence type="ECO:0000256" key="3">
    <source>
        <dbReference type="ARBA" id="ARBA00004406"/>
    </source>
</evidence>
<evidence type="ECO:0000256" key="12">
    <source>
        <dbReference type="ARBA" id="ARBA00023136"/>
    </source>
</evidence>
<feature type="region of interest" description="Disordered" evidence="16">
    <location>
        <begin position="414"/>
        <end position="434"/>
    </location>
</feature>
<dbReference type="Pfam" id="PF00067">
    <property type="entry name" value="p450"/>
    <property type="match status" value="1"/>
</dbReference>
<comment type="subcellular location">
    <subcellularLocation>
        <location evidence="3 15">Endoplasmic reticulum membrane</location>
        <topology evidence="3">Peripheral membrane protein</topology>
    </subcellularLocation>
    <subcellularLocation>
        <location evidence="2 15">Microsome membrane</location>
        <topology evidence="2">Peripheral membrane protein</topology>
    </subcellularLocation>
</comment>
<dbReference type="PRINTS" id="PR01689">
    <property type="entry name" value="EP450IICYP3A"/>
</dbReference>
<evidence type="ECO:0000256" key="8">
    <source>
        <dbReference type="ARBA" id="ARBA00022848"/>
    </source>
</evidence>
<keyword evidence="18" id="KW-1185">Reference proteome</keyword>
<dbReference type="PRINTS" id="PR00464">
    <property type="entry name" value="EP450II"/>
</dbReference>
<keyword evidence="12" id="KW-0472">Membrane</keyword>
<evidence type="ECO:0000256" key="4">
    <source>
        <dbReference type="ARBA" id="ARBA00010617"/>
    </source>
</evidence>
<dbReference type="PRINTS" id="PR00385">
    <property type="entry name" value="P450"/>
</dbReference>
<keyword evidence="8 15" id="KW-0492">Microsome</keyword>
<dbReference type="InterPro" id="IPR017972">
    <property type="entry name" value="Cyt_P450_CS"/>
</dbReference>
<keyword evidence="11 14" id="KW-0503">Monooxygenase</keyword>
<keyword evidence="7 15" id="KW-0256">Endoplasmic reticulum</keyword>
<evidence type="ECO:0000256" key="9">
    <source>
        <dbReference type="ARBA" id="ARBA00023002"/>
    </source>
</evidence>
<keyword evidence="9 14" id="KW-0560">Oxidoreductase</keyword>
<dbReference type="EC" id="1.14.14.-" evidence="15"/>
<evidence type="ECO:0000256" key="16">
    <source>
        <dbReference type="SAM" id="MobiDB-lite"/>
    </source>
</evidence>
<comment type="cofactor">
    <cofactor evidence="1 15">
        <name>heme</name>
        <dbReference type="ChEBI" id="CHEBI:30413"/>
    </cofactor>
</comment>
<evidence type="ECO:0000256" key="14">
    <source>
        <dbReference type="RuleBase" id="RU000461"/>
    </source>
</evidence>